<feature type="region of interest" description="Disordered" evidence="1">
    <location>
        <begin position="370"/>
        <end position="389"/>
    </location>
</feature>
<gene>
    <name evidence="2" type="ORF">Egran_02407</name>
</gene>
<dbReference type="Proteomes" id="UP000243515">
    <property type="component" value="Unassembled WGS sequence"/>
</dbReference>
<dbReference type="Pfam" id="PF11917">
    <property type="entry name" value="DUF3435"/>
    <property type="match status" value="1"/>
</dbReference>
<comment type="caution">
    <text evidence="2">The sequence shown here is derived from an EMBL/GenBank/DDBJ whole genome shotgun (WGS) entry which is preliminary data.</text>
</comment>
<dbReference type="EMBL" id="NPHW01003298">
    <property type="protein sequence ID" value="OXV09830.1"/>
    <property type="molecule type" value="Genomic_DNA"/>
</dbReference>
<dbReference type="PANTHER" id="PTHR37535:SF4">
    <property type="entry name" value="FLUG DOMAIN-CONTAINING PROTEIN"/>
    <property type="match status" value="1"/>
</dbReference>
<reference evidence="2 3" key="1">
    <citation type="journal article" date="2015" name="Environ. Microbiol.">
        <title>Metagenome sequence of Elaphomyces granulatus from sporocarp tissue reveals Ascomycota ectomycorrhizal fingerprints of genome expansion and a Proteobacteria-rich microbiome.</title>
        <authorList>
            <person name="Quandt C.A."/>
            <person name="Kohler A."/>
            <person name="Hesse C.N."/>
            <person name="Sharpton T.J."/>
            <person name="Martin F."/>
            <person name="Spatafora J.W."/>
        </authorList>
    </citation>
    <scope>NUCLEOTIDE SEQUENCE [LARGE SCALE GENOMIC DNA]</scope>
    <source>
        <strain evidence="2 3">OSC145934</strain>
    </source>
</reference>
<proteinExistence type="predicted"/>
<accession>A0A232M099</accession>
<dbReference type="AlphaFoldDB" id="A0A232M099"/>
<keyword evidence="3" id="KW-1185">Reference proteome</keyword>
<protein>
    <submittedName>
        <fullName evidence="2">Uncharacterized protein</fullName>
    </submittedName>
</protein>
<evidence type="ECO:0000313" key="2">
    <source>
        <dbReference type="EMBL" id="OXV09830.1"/>
    </source>
</evidence>
<sequence length="494" mass="57499">MSAHFYHTLKGTSGADDLYLFRTKFFLHCDYKLAYCPIIQIVSLAFRDNAFENDRLTPEIFWKMRVTRKESITLKWKSEVLDQPVLRRMTQDETNNKIDKNLPMTYSVGSAANTALCQDAGFPDMTFYADRRWVGNEANKNFTEAERKRILGQRGSAVFEKYYLDHNVKRNMQFFVLLRPHLPEVLQRAMSAMRHRDTKAPGSRPSYRILESVRKDPYLLKLRQRRNKVKNNIRALAGTLPGGRELCPDLYWEHDKLKKELAKRRNNLAREKHKQARENFFHDIHVEEIDKEIDRILAEDGNTESYCDDDNTGLEPPVPEYSFTERARLVDSFYGPESDSFDGEELIRRQIQVTKDLITLCTLSEPSRKGRRAGSVLDESPSQGKETPTSFECPLDACILCYGDSMARIGRPSRKFKRIDAIRRHMKVVHFSRAENGIECTWDSCKGEMFPNESSYMYHAANKHIYDLDKRSQRTVRLRHEKLKLQTGGSKDVS</sequence>
<name>A0A232M099_9EURO</name>
<organism evidence="2 3">
    <name type="scientific">Elaphomyces granulatus</name>
    <dbReference type="NCBI Taxonomy" id="519963"/>
    <lineage>
        <taxon>Eukaryota</taxon>
        <taxon>Fungi</taxon>
        <taxon>Dikarya</taxon>
        <taxon>Ascomycota</taxon>
        <taxon>Pezizomycotina</taxon>
        <taxon>Eurotiomycetes</taxon>
        <taxon>Eurotiomycetidae</taxon>
        <taxon>Eurotiales</taxon>
        <taxon>Elaphomycetaceae</taxon>
        <taxon>Elaphomyces</taxon>
    </lineage>
</organism>
<feature type="compositionally biased region" description="Polar residues" evidence="1">
    <location>
        <begin position="380"/>
        <end position="389"/>
    </location>
</feature>
<evidence type="ECO:0000256" key="1">
    <source>
        <dbReference type="SAM" id="MobiDB-lite"/>
    </source>
</evidence>
<evidence type="ECO:0000313" key="3">
    <source>
        <dbReference type="Proteomes" id="UP000243515"/>
    </source>
</evidence>
<dbReference type="InterPro" id="IPR021842">
    <property type="entry name" value="DUF3435"/>
</dbReference>
<dbReference type="OrthoDB" id="4485682at2759"/>
<dbReference type="PANTHER" id="PTHR37535">
    <property type="entry name" value="FLUG DOMAIN PROTEIN"/>
    <property type="match status" value="1"/>
</dbReference>